<dbReference type="PROSITE" id="PS01300">
    <property type="entry name" value="RECR"/>
    <property type="match status" value="1"/>
</dbReference>
<evidence type="ECO:0000313" key="10">
    <source>
        <dbReference type="EMBL" id="OGH89964.1"/>
    </source>
</evidence>
<dbReference type="PANTHER" id="PTHR30446:SF0">
    <property type="entry name" value="RECOMBINATION PROTEIN RECR"/>
    <property type="match status" value="1"/>
</dbReference>
<dbReference type="GO" id="GO:0006281">
    <property type="term" value="P:DNA repair"/>
    <property type="evidence" value="ECO:0007669"/>
    <property type="project" value="UniProtKB-UniRule"/>
</dbReference>
<dbReference type="Proteomes" id="UP000178490">
    <property type="component" value="Unassembled WGS sequence"/>
</dbReference>
<evidence type="ECO:0000256" key="3">
    <source>
        <dbReference type="ARBA" id="ARBA00022771"/>
    </source>
</evidence>
<evidence type="ECO:0000256" key="4">
    <source>
        <dbReference type="ARBA" id="ARBA00022833"/>
    </source>
</evidence>
<dbReference type="EMBL" id="MFRC01000015">
    <property type="protein sequence ID" value="OGH89964.1"/>
    <property type="molecule type" value="Genomic_DNA"/>
</dbReference>
<keyword evidence="8" id="KW-0175">Coiled coil</keyword>
<name>A0A1F6P1Z0_9BACT</name>
<evidence type="ECO:0000256" key="8">
    <source>
        <dbReference type="SAM" id="Coils"/>
    </source>
</evidence>
<dbReference type="InterPro" id="IPR000093">
    <property type="entry name" value="DNA_Rcmb_RecR"/>
</dbReference>
<comment type="function">
    <text evidence="7">May play a role in DNA repair. It seems to be involved in an RecBC-independent recombinational process of DNA repair. It may act with RecF and RecO.</text>
</comment>
<dbReference type="CDD" id="cd01025">
    <property type="entry name" value="TOPRIM_recR"/>
    <property type="match status" value="1"/>
</dbReference>
<keyword evidence="6 7" id="KW-0234">DNA repair</keyword>
<dbReference type="Pfam" id="PF02132">
    <property type="entry name" value="RecR_ZnF"/>
    <property type="match status" value="1"/>
</dbReference>
<keyword evidence="5 7" id="KW-0233">DNA recombination</keyword>
<dbReference type="HAMAP" id="MF_00017">
    <property type="entry name" value="RecR"/>
    <property type="match status" value="1"/>
</dbReference>
<proteinExistence type="inferred from homology"/>
<dbReference type="Pfam" id="PF21176">
    <property type="entry name" value="RecR_HhH"/>
    <property type="match status" value="1"/>
</dbReference>
<dbReference type="InterPro" id="IPR015967">
    <property type="entry name" value="Rcmb_RecR_Znf"/>
</dbReference>
<dbReference type="Gene3D" id="3.30.60.80">
    <property type="match status" value="1"/>
</dbReference>
<feature type="zinc finger region" description="C4-type" evidence="7">
    <location>
        <begin position="56"/>
        <end position="71"/>
    </location>
</feature>
<keyword evidence="2 7" id="KW-0227">DNA damage</keyword>
<dbReference type="PROSITE" id="PS50880">
    <property type="entry name" value="TOPRIM"/>
    <property type="match status" value="1"/>
</dbReference>
<feature type="coiled-coil region" evidence="8">
    <location>
        <begin position="32"/>
        <end position="59"/>
    </location>
</feature>
<evidence type="ECO:0000256" key="2">
    <source>
        <dbReference type="ARBA" id="ARBA00022763"/>
    </source>
</evidence>
<accession>A0A1F6P1Z0</accession>
<dbReference type="InterPro" id="IPR006171">
    <property type="entry name" value="TOPRIM_dom"/>
</dbReference>
<dbReference type="Gene3D" id="3.40.1360.10">
    <property type="match status" value="1"/>
</dbReference>
<organism evidence="10 11">
    <name type="scientific">Candidatus Magasanikbacteria bacterium RIFOXYD2_FULL_36_9</name>
    <dbReference type="NCBI Taxonomy" id="1798707"/>
    <lineage>
        <taxon>Bacteria</taxon>
        <taxon>Candidatus Magasanikiibacteriota</taxon>
    </lineage>
</organism>
<keyword evidence="4 7" id="KW-0862">Zinc</keyword>
<dbReference type="SMART" id="SM00493">
    <property type="entry name" value="TOPRIM"/>
    <property type="match status" value="1"/>
</dbReference>
<dbReference type="SUPFAM" id="SSF111304">
    <property type="entry name" value="Recombination protein RecR"/>
    <property type="match status" value="1"/>
</dbReference>
<dbReference type="GO" id="GO:0003677">
    <property type="term" value="F:DNA binding"/>
    <property type="evidence" value="ECO:0007669"/>
    <property type="project" value="UniProtKB-UniRule"/>
</dbReference>
<feature type="domain" description="Toprim" evidence="9">
    <location>
        <begin position="79"/>
        <end position="177"/>
    </location>
</feature>
<sequence>MYSSSINKLIDALKKLPSVGQHTAQRYVFHLLKSGKVEVNELKNSLENLLKNIKSCEVCWNFSDFNPCEICSNQKRDQNQICIVDEAQSVAALEKTGAYVGVYHILRGTIDVSDEDALANLKVRELFERIKINQNIQEIILALNPDMPGETTMLYLEKQIKLLNPQIKVTRLARGLPMGSDLQYSDEITLGSALKNRFSNIN</sequence>
<dbReference type="Pfam" id="PF13662">
    <property type="entry name" value="Toprim_4"/>
    <property type="match status" value="1"/>
</dbReference>
<evidence type="ECO:0000256" key="5">
    <source>
        <dbReference type="ARBA" id="ARBA00023172"/>
    </source>
</evidence>
<dbReference type="Gene3D" id="1.10.8.420">
    <property type="entry name" value="RecR Domain 1"/>
    <property type="match status" value="1"/>
</dbReference>
<dbReference type="GO" id="GO:0008270">
    <property type="term" value="F:zinc ion binding"/>
    <property type="evidence" value="ECO:0007669"/>
    <property type="project" value="UniProtKB-KW"/>
</dbReference>
<reference evidence="10 11" key="1">
    <citation type="journal article" date="2016" name="Nat. Commun.">
        <title>Thousands of microbial genomes shed light on interconnected biogeochemical processes in an aquifer system.</title>
        <authorList>
            <person name="Anantharaman K."/>
            <person name="Brown C.T."/>
            <person name="Hug L.A."/>
            <person name="Sharon I."/>
            <person name="Castelle C.J."/>
            <person name="Probst A.J."/>
            <person name="Thomas B.C."/>
            <person name="Singh A."/>
            <person name="Wilkins M.J."/>
            <person name="Karaoz U."/>
            <person name="Brodie E.L."/>
            <person name="Williams K.H."/>
            <person name="Hubbard S.S."/>
            <person name="Banfield J.F."/>
        </authorList>
    </citation>
    <scope>NUCLEOTIDE SEQUENCE [LARGE SCALE GENOMIC DNA]</scope>
</reference>
<keyword evidence="1 7" id="KW-0479">Metal-binding</keyword>
<comment type="caution">
    <text evidence="10">The sequence shown here is derived from an EMBL/GenBank/DDBJ whole genome shotgun (WGS) entry which is preliminary data.</text>
</comment>
<dbReference type="GO" id="GO:0006310">
    <property type="term" value="P:DNA recombination"/>
    <property type="evidence" value="ECO:0007669"/>
    <property type="project" value="UniProtKB-UniRule"/>
</dbReference>
<gene>
    <name evidence="7" type="primary">recR</name>
    <name evidence="10" type="ORF">A2537_01710</name>
</gene>
<dbReference type="InterPro" id="IPR023627">
    <property type="entry name" value="Rcmb_RecR"/>
</dbReference>
<dbReference type="PANTHER" id="PTHR30446">
    <property type="entry name" value="RECOMBINATION PROTEIN RECR"/>
    <property type="match status" value="1"/>
</dbReference>
<evidence type="ECO:0000256" key="6">
    <source>
        <dbReference type="ARBA" id="ARBA00023204"/>
    </source>
</evidence>
<comment type="similarity">
    <text evidence="7">Belongs to the RecR family.</text>
</comment>
<keyword evidence="3 7" id="KW-0863">Zinc-finger</keyword>
<dbReference type="InterPro" id="IPR034137">
    <property type="entry name" value="TOPRIM_RecR"/>
</dbReference>
<evidence type="ECO:0000256" key="1">
    <source>
        <dbReference type="ARBA" id="ARBA00022723"/>
    </source>
</evidence>
<protein>
    <recommendedName>
        <fullName evidence="7">Recombination protein RecR</fullName>
    </recommendedName>
</protein>
<evidence type="ECO:0000256" key="7">
    <source>
        <dbReference type="HAMAP-Rule" id="MF_00017"/>
    </source>
</evidence>
<evidence type="ECO:0000313" key="11">
    <source>
        <dbReference type="Proteomes" id="UP000178490"/>
    </source>
</evidence>
<dbReference type="AlphaFoldDB" id="A0A1F6P1Z0"/>
<dbReference type="NCBIfam" id="TIGR00615">
    <property type="entry name" value="recR"/>
    <property type="match status" value="1"/>
</dbReference>
<dbReference type="Pfam" id="PF21175">
    <property type="entry name" value="RecR_C"/>
    <property type="match status" value="1"/>
</dbReference>
<evidence type="ECO:0000259" key="9">
    <source>
        <dbReference type="PROSITE" id="PS50880"/>
    </source>
</evidence>